<keyword evidence="1" id="KW-0732">Signal</keyword>
<dbReference type="InterPro" id="IPR009683">
    <property type="entry name" value="Extensin-like_C"/>
</dbReference>
<dbReference type="AlphaFoldDB" id="A0A6L7GEX4"/>
<evidence type="ECO:0000313" key="3">
    <source>
        <dbReference type="EMBL" id="MXP14642.1"/>
    </source>
</evidence>
<proteinExistence type="predicted"/>
<dbReference type="PROSITE" id="PS51257">
    <property type="entry name" value="PROKAR_LIPOPROTEIN"/>
    <property type="match status" value="1"/>
</dbReference>
<sequence length="220" mass="23126">MKRLAALFLIALMTAGCGAVPAKRSDAPLRGPATTAIAPNPQARQCLAQLGQDGSRFTALPDKYYGAGCSQLNTVNLNALQGDGAQFSLTNIGPVTCPTASILAGWARYGVDRAARQLLGSPLQRIETMGSYACRNVAGSGRRSAHASAQAIDVAAFILADGRRISVLDGWTGGSDAEREFLRTVHASACKRFGTVLGPAYNAAHRNHLHLEEGGNSFCR</sequence>
<comment type="caution">
    <text evidence="3">The sequence shown here is derived from an EMBL/GenBank/DDBJ whole genome shotgun (WGS) entry which is preliminary data.</text>
</comment>
<reference evidence="3 4" key="1">
    <citation type="submission" date="2019-12" db="EMBL/GenBank/DDBJ databases">
        <title>Genomic-based taxomic classification of the family Erythrobacteraceae.</title>
        <authorList>
            <person name="Xu L."/>
        </authorList>
    </citation>
    <scope>NUCLEOTIDE SEQUENCE [LARGE SCALE GENOMIC DNA]</scope>
    <source>
        <strain evidence="3 4">KCTC 52259</strain>
    </source>
</reference>
<dbReference type="OrthoDB" id="9809788at2"/>
<keyword evidence="4" id="KW-1185">Reference proteome</keyword>
<dbReference type="Pfam" id="PF06904">
    <property type="entry name" value="Extensin-like_C"/>
    <property type="match status" value="1"/>
</dbReference>
<gene>
    <name evidence="3" type="ORF">GRI44_07750</name>
</gene>
<protein>
    <submittedName>
        <fullName evidence="3">Extensin</fullName>
    </submittedName>
</protein>
<dbReference type="Proteomes" id="UP000473531">
    <property type="component" value="Unassembled WGS sequence"/>
</dbReference>
<feature type="signal peptide" evidence="1">
    <location>
        <begin position="1"/>
        <end position="19"/>
    </location>
</feature>
<dbReference type="EMBL" id="WTYU01000001">
    <property type="protein sequence ID" value="MXP14642.1"/>
    <property type="molecule type" value="Genomic_DNA"/>
</dbReference>
<evidence type="ECO:0000256" key="1">
    <source>
        <dbReference type="SAM" id="SignalP"/>
    </source>
</evidence>
<organism evidence="3 4">
    <name type="scientific">Allopontixanthobacter confluentis</name>
    <dbReference type="NCBI Taxonomy" id="1849021"/>
    <lineage>
        <taxon>Bacteria</taxon>
        <taxon>Pseudomonadati</taxon>
        <taxon>Pseudomonadota</taxon>
        <taxon>Alphaproteobacteria</taxon>
        <taxon>Sphingomonadales</taxon>
        <taxon>Erythrobacteraceae</taxon>
        <taxon>Allopontixanthobacter</taxon>
    </lineage>
</organism>
<feature type="domain" description="Extensin-like C-terminal" evidence="2">
    <location>
        <begin position="45"/>
        <end position="220"/>
    </location>
</feature>
<accession>A0A6L7GEX4</accession>
<feature type="chain" id="PRO_5026680926" evidence="1">
    <location>
        <begin position="20"/>
        <end position="220"/>
    </location>
</feature>
<name>A0A6L7GEX4_9SPHN</name>
<evidence type="ECO:0000313" key="4">
    <source>
        <dbReference type="Proteomes" id="UP000473531"/>
    </source>
</evidence>
<evidence type="ECO:0000259" key="2">
    <source>
        <dbReference type="Pfam" id="PF06904"/>
    </source>
</evidence>